<protein>
    <recommendedName>
        <fullName evidence="12 13">DNA polymerase</fullName>
        <ecNumber evidence="12 13">2.7.7.7</ecNumber>
    </recommendedName>
</protein>
<sequence>MSRSCRLQQKRKRDQRLQEMDGLPAKKVPKTVSYSVTAVKGSVALNATAADGSPIKLYTHSLAQNAFRVWSTTLIVKNPRDLPPASRFVEMIELAASINNRWDTAMPPDVTPREIKIYQREGKTKARYITSLSSKIGRQGPLSIVQHDDLVTVVTREKPVRVCDECRARYVNTHHCNLRCIKYLDSIVDKSNFLYKHIKFFPVTSPKSAKTLWIVYDMETYTHHTKVGKQLKPFLLAYTVLSNDASLEKKVLDIVSTLPHYKSHRVGERLVFYEFNTDSAELCRRFNKLRRYVSELLLDQYLTKFKLDHPALGAAFEWSDVVKNRKLLDGGAQPQYYEMVIMGHNISAFDEILSWSHMLDWIKTRNKYPQFKWKRLFLPRAGKILFNDTFATMPNPAFVEPDRSTYEKWSTGEVDDKTDLKNQGVFFRVRDTYLITHTSLRNAAHAYGLSVQKGCCPYAAVNEYLMTGKYKCDNAMYPDPKYWANEREYLENKPKAGERYDIIEETIKYCVRDVVVNVHLAITLESAYQSFFNQSIGVGRFDVFKRPTVSSNTHALFKQVAYKNQSSHQSHVFSDIIAPSAEGYEHVRKSIRGGRCYPTYLGVFSRPIYVYDICGMYASALTHPMPAGKLCNRLQSAFFMTKIQSKLDSATPISYFDADLKPAIVYADCYPPTLENLDALPPMGTKKLGQLIWTNEAIVGEVVTTIDLITMHNRGWKCTILFDKTYMVWPRWKCICADYVKINIEAKEKASKEGNETLRSLSKLLSNALYGSFATRLDVKKILLGVDLEDETTPGKNADTVFDCNSVTTVLIPDHLSSTEIDLSETLFSNPPENNSSGENREIIPEESSGRNIVKVVDHDDEMLTVYTVERGSLVDNDRYASHIASYVLAWTRAFISEWADFIYREDRGTPIEKREIASVYGDTDSLFLTDLGRERLIRNGSHRIKTDRTRLTFDPENPDLTWAVECETKCPTCKEDAYSEESIFLAPKLYALKQLRCKNGHLSKGKVRAKGHNKSDIDFDVLKKCFMWTHMKTNPPEKENYNTERTTIKKTLLRGNLSNVPMTIKESTLTRVLQPWKNKRLRDIRQSEEIYANPYGVGQILAPYDHANPYQPGKIHPNQTKEEWPEPSTSFPPP</sequence>
<reference evidence="16" key="1">
    <citation type="submission" date="2020-01" db="EMBL/GenBank/DDBJ databases">
        <title>Viral genomes from wild and zoo birds in China.</title>
        <authorList>
            <person name="Yang Z."/>
            <person name="Shan T."/>
            <person name="Yang S."/>
            <person name="Zhang W."/>
        </authorList>
    </citation>
    <scope>NUCLEOTIDE SEQUENCE</scope>
    <source>
        <strain evidence="16">Gbk055ade1nc</strain>
    </source>
</reference>
<feature type="region of interest" description="Disordered" evidence="14">
    <location>
        <begin position="824"/>
        <end position="845"/>
    </location>
</feature>
<evidence type="ECO:0000256" key="12">
    <source>
        <dbReference type="PIRNR" id="PIRNR000788"/>
    </source>
</evidence>
<evidence type="ECO:0000256" key="10">
    <source>
        <dbReference type="ARBA" id="ARBA00046822"/>
    </source>
</evidence>
<feature type="compositionally biased region" description="Low complexity" evidence="14">
    <location>
        <begin position="829"/>
        <end position="838"/>
    </location>
</feature>
<keyword evidence="9 12" id="KW-0238">DNA-binding</keyword>
<dbReference type="Gene3D" id="3.90.1600.10">
    <property type="entry name" value="Palm domain of DNA polymerase"/>
    <property type="match status" value="1"/>
</dbReference>
<evidence type="ECO:0000256" key="3">
    <source>
        <dbReference type="ARBA" id="ARBA00022562"/>
    </source>
</evidence>
<keyword evidence="6 12" id="KW-0235">DNA replication</keyword>
<accession>A0A7D5UA34</accession>
<evidence type="ECO:0000313" key="16">
    <source>
        <dbReference type="EMBL" id="QLI49915.1"/>
    </source>
</evidence>
<feature type="region of interest" description="Disordered" evidence="14">
    <location>
        <begin position="1109"/>
        <end position="1135"/>
    </location>
</feature>
<dbReference type="PROSITE" id="PS00116">
    <property type="entry name" value="DNA_POLYMERASE_B"/>
    <property type="match status" value="1"/>
</dbReference>
<evidence type="ECO:0000256" key="9">
    <source>
        <dbReference type="ARBA" id="ARBA00023125"/>
    </source>
</evidence>
<evidence type="ECO:0000256" key="11">
    <source>
        <dbReference type="ARBA" id="ARBA00049244"/>
    </source>
</evidence>
<comment type="subunit">
    <text evidence="10">Heterodimer with the terminal protein; this heterodimer binds to bp 9 to 18 of the genome. Forms a complex with viral pTP, DBP and hosts NFIA and POU2F1/OCT1 for initiation of replication.</text>
</comment>
<dbReference type="InterPro" id="IPR012337">
    <property type="entry name" value="RNaseH-like_sf"/>
</dbReference>
<keyword evidence="8" id="KW-1194">Viral DNA replication</keyword>
<dbReference type="InterPro" id="IPR023211">
    <property type="entry name" value="DNA_pol_palm_dom_sf"/>
</dbReference>
<evidence type="ECO:0000256" key="5">
    <source>
        <dbReference type="ARBA" id="ARBA00022695"/>
    </source>
</evidence>
<dbReference type="SUPFAM" id="SSF53098">
    <property type="entry name" value="Ribonuclease H-like"/>
    <property type="match status" value="1"/>
</dbReference>
<evidence type="ECO:0000259" key="15">
    <source>
        <dbReference type="Pfam" id="PF03175"/>
    </source>
</evidence>
<keyword evidence="4 12" id="KW-0808">Transferase</keyword>
<feature type="domain" description="DNA-directed DNA polymerase family B mitochondria/virus" evidence="15">
    <location>
        <begin position="375"/>
        <end position="827"/>
    </location>
</feature>
<dbReference type="InterPro" id="IPR014382">
    <property type="entry name" value="DNA-dir_DNA_pol_B_adenovir"/>
</dbReference>
<comment type="catalytic activity">
    <reaction evidence="11 12 13">
        <text>DNA(n) + a 2'-deoxyribonucleoside 5'-triphosphate = DNA(n+1) + diphosphate</text>
        <dbReference type="Rhea" id="RHEA:22508"/>
        <dbReference type="Rhea" id="RHEA-COMP:17339"/>
        <dbReference type="Rhea" id="RHEA-COMP:17340"/>
        <dbReference type="ChEBI" id="CHEBI:33019"/>
        <dbReference type="ChEBI" id="CHEBI:61560"/>
        <dbReference type="ChEBI" id="CHEBI:173112"/>
        <dbReference type="EC" id="2.7.7.7"/>
    </reaction>
</comment>
<proteinExistence type="inferred from homology"/>
<evidence type="ECO:0000256" key="7">
    <source>
        <dbReference type="ARBA" id="ARBA00022932"/>
    </source>
</evidence>
<dbReference type="InterPro" id="IPR043502">
    <property type="entry name" value="DNA/RNA_pol_sf"/>
</dbReference>
<dbReference type="InterPro" id="IPR017964">
    <property type="entry name" value="DNA-dir_DNA_pol_B_CS"/>
</dbReference>
<dbReference type="SUPFAM" id="SSF56672">
    <property type="entry name" value="DNA/RNA polymerases"/>
    <property type="match status" value="1"/>
</dbReference>
<keyword evidence="5 12" id="KW-0548">Nucleotidyltransferase</keyword>
<evidence type="ECO:0000256" key="8">
    <source>
        <dbReference type="ARBA" id="ARBA00023109"/>
    </source>
</evidence>
<evidence type="ECO:0000256" key="2">
    <source>
        <dbReference type="ARBA" id="ARBA00005755"/>
    </source>
</evidence>
<dbReference type="PIRSF" id="PIRSF000788">
    <property type="entry name" value="DPol_ADV"/>
    <property type="match status" value="1"/>
</dbReference>
<organism evidence="16">
    <name type="scientific">Adenoviridae sp</name>
    <dbReference type="NCBI Taxonomy" id="2558248"/>
    <lineage>
        <taxon>Viruses</taxon>
        <taxon>Varidnaviria</taxon>
        <taxon>Bamfordvirae</taxon>
        <taxon>Preplasmiviricota</taxon>
        <taxon>Polisuviricotina</taxon>
        <taxon>Pharingeaviricetes</taxon>
        <taxon>Rowavirales</taxon>
        <taxon>Adenoviridae</taxon>
    </lineage>
</organism>
<dbReference type="GO" id="GO:0000166">
    <property type="term" value="F:nucleotide binding"/>
    <property type="evidence" value="ECO:0007669"/>
    <property type="project" value="UniProtKB-UniRule"/>
</dbReference>
<keyword evidence="7 12" id="KW-0239">DNA-directed DNA polymerase</keyword>
<evidence type="ECO:0000256" key="14">
    <source>
        <dbReference type="SAM" id="MobiDB-lite"/>
    </source>
</evidence>
<dbReference type="GO" id="GO:0003887">
    <property type="term" value="F:DNA-directed DNA polymerase activity"/>
    <property type="evidence" value="ECO:0007669"/>
    <property type="project" value="UniProtKB-UniRule"/>
</dbReference>
<comment type="similarity">
    <text evidence="2 12 13">Belongs to the DNA polymerase type-B family.</text>
</comment>
<evidence type="ECO:0000256" key="1">
    <source>
        <dbReference type="ARBA" id="ARBA00004147"/>
    </source>
</evidence>
<feature type="region of interest" description="Disordered" evidence="14">
    <location>
        <begin position="1"/>
        <end position="24"/>
    </location>
</feature>
<dbReference type="Gene3D" id="3.30.1770.10">
    <property type="entry name" value="TPR 1 domain of DNA polymerase"/>
    <property type="match status" value="1"/>
</dbReference>
<dbReference type="EMBL" id="MT138097">
    <property type="protein sequence ID" value="QLI49915.1"/>
    <property type="molecule type" value="Genomic_DNA"/>
</dbReference>
<dbReference type="GO" id="GO:0042025">
    <property type="term" value="C:host cell nucleus"/>
    <property type="evidence" value="ECO:0007669"/>
    <property type="project" value="UniProtKB-SubCell"/>
</dbReference>
<dbReference type="GO" id="GO:0003677">
    <property type="term" value="F:DNA binding"/>
    <property type="evidence" value="ECO:0007669"/>
    <property type="project" value="UniProtKB-UniRule"/>
</dbReference>
<keyword evidence="3" id="KW-1048">Host nucleus</keyword>
<evidence type="ECO:0000256" key="6">
    <source>
        <dbReference type="ARBA" id="ARBA00022705"/>
    </source>
</evidence>
<name>A0A7D5UA34_9ADEN</name>
<evidence type="ECO:0000256" key="13">
    <source>
        <dbReference type="RuleBase" id="RU000442"/>
    </source>
</evidence>
<dbReference type="PRINTS" id="PR00106">
    <property type="entry name" value="DNAPOLB"/>
</dbReference>
<evidence type="ECO:0000256" key="4">
    <source>
        <dbReference type="ARBA" id="ARBA00022679"/>
    </source>
</evidence>
<comment type="subcellular location">
    <subcellularLocation>
        <location evidence="1">Host nucleus</location>
    </subcellularLocation>
</comment>
<dbReference type="InterPro" id="IPR006172">
    <property type="entry name" value="DNA-dir_DNA_pol_B"/>
</dbReference>
<dbReference type="EC" id="2.7.7.7" evidence="12 13"/>
<dbReference type="Pfam" id="PF03175">
    <property type="entry name" value="DNA_pol_B_2"/>
    <property type="match status" value="1"/>
</dbReference>
<dbReference type="GO" id="GO:0039693">
    <property type="term" value="P:viral DNA genome replication"/>
    <property type="evidence" value="ECO:0007669"/>
    <property type="project" value="UniProtKB-KW"/>
</dbReference>
<dbReference type="Gene3D" id="1.10.287.690">
    <property type="entry name" value="Helix hairpin bin"/>
    <property type="match status" value="1"/>
</dbReference>
<dbReference type="SMART" id="SM00486">
    <property type="entry name" value="POLBc"/>
    <property type="match status" value="1"/>
</dbReference>
<dbReference type="GO" id="GO:0006260">
    <property type="term" value="P:DNA replication"/>
    <property type="evidence" value="ECO:0007669"/>
    <property type="project" value="UniProtKB-KW"/>
</dbReference>
<dbReference type="InterPro" id="IPR004868">
    <property type="entry name" value="DNA-dir_DNA_pol_B_mt/vir"/>
</dbReference>